<proteinExistence type="predicted"/>
<name>A0A318S4Y6_9DEIO</name>
<organism evidence="2 3">
    <name type="scientific">Deinococcus yavapaiensis KR-236</name>
    <dbReference type="NCBI Taxonomy" id="694435"/>
    <lineage>
        <taxon>Bacteria</taxon>
        <taxon>Thermotogati</taxon>
        <taxon>Deinococcota</taxon>
        <taxon>Deinococci</taxon>
        <taxon>Deinococcales</taxon>
        <taxon>Deinococcaceae</taxon>
        <taxon>Deinococcus</taxon>
    </lineage>
</organism>
<keyword evidence="3" id="KW-1185">Reference proteome</keyword>
<reference evidence="2 3" key="1">
    <citation type="submission" date="2018-06" db="EMBL/GenBank/DDBJ databases">
        <title>Genomic Encyclopedia of Type Strains, Phase IV (KMG-IV): sequencing the most valuable type-strain genomes for metagenomic binning, comparative biology and taxonomic classification.</title>
        <authorList>
            <person name="Goeker M."/>
        </authorList>
    </citation>
    <scope>NUCLEOTIDE SEQUENCE [LARGE SCALE GENOMIC DNA]</scope>
    <source>
        <strain evidence="2 3">DSM 18048</strain>
    </source>
</reference>
<dbReference type="Proteomes" id="UP000248326">
    <property type="component" value="Unassembled WGS sequence"/>
</dbReference>
<dbReference type="AlphaFoldDB" id="A0A318S4Y6"/>
<feature type="region of interest" description="Disordered" evidence="1">
    <location>
        <begin position="38"/>
        <end position="64"/>
    </location>
</feature>
<dbReference type="EMBL" id="QJSX01000013">
    <property type="protein sequence ID" value="PYE52050.1"/>
    <property type="molecule type" value="Genomic_DNA"/>
</dbReference>
<protein>
    <submittedName>
        <fullName evidence="2">Uncharacterized protein</fullName>
    </submittedName>
</protein>
<comment type="caution">
    <text evidence="2">The sequence shown here is derived from an EMBL/GenBank/DDBJ whole genome shotgun (WGS) entry which is preliminary data.</text>
</comment>
<gene>
    <name evidence="2" type="ORF">DES52_11396</name>
</gene>
<evidence type="ECO:0000256" key="1">
    <source>
        <dbReference type="SAM" id="MobiDB-lite"/>
    </source>
</evidence>
<accession>A0A318S4Y6</accession>
<sequence length="252" mass="28484">MFPRATPAAWSAFERERRALQAVQRRVLTAARAEFRGAQHLRDPGRARRRRRSRVTRGRAERASAPCGKAASLRAWKVTAAWSRTTSTSRVKASSVRAALTTPRARRAGKVETSTKASWHARFRRPGSLVELLHGCVAELRACCFSFLEVIKEGTQGRRRQDENIVWHGVFPFVLPGLRRAFPRAIRGEVLFRDELSLVSTVKRVKRGGAFLKNDEVGVASPCRAFSTRCNACFPRVRRGAVPRLRRGDRRR</sequence>
<evidence type="ECO:0000313" key="2">
    <source>
        <dbReference type="EMBL" id="PYE52050.1"/>
    </source>
</evidence>
<evidence type="ECO:0000313" key="3">
    <source>
        <dbReference type="Proteomes" id="UP000248326"/>
    </source>
</evidence>
<feature type="compositionally biased region" description="Basic residues" evidence="1">
    <location>
        <begin position="47"/>
        <end position="57"/>
    </location>
</feature>